<accession>A0AAW0NT72</accession>
<feature type="domain" description="UPAR/Ly6" evidence="3">
    <location>
        <begin position="20"/>
        <end position="103"/>
    </location>
</feature>
<dbReference type="Proteomes" id="UP001460270">
    <property type="component" value="Unassembled WGS sequence"/>
</dbReference>
<dbReference type="Pfam" id="PF00021">
    <property type="entry name" value="UPAR_LY6"/>
    <property type="match status" value="1"/>
</dbReference>
<dbReference type="Gene3D" id="2.10.60.10">
    <property type="entry name" value="CD59"/>
    <property type="match status" value="1"/>
</dbReference>
<keyword evidence="1" id="KW-0812">Transmembrane</keyword>
<dbReference type="EMBL" id="JBBPFD010000011">
    <property type="protein sequence ID" value="KAK7906997.1"/>
    <property type="molecule type" value="Genomic_DNA"/>
</dbReference>
<keyword evidence="2" id="KW-0732">Signal</keyword>
<name>A0AAW0NT72_9GOBI</name>
<feature type="transmembrane region" description="Helical" evidence="1">
    <location>
        <begin position="106"/>
        <end position="124"/>
    </location>
</feature>
<proteinExistence type="predicted"/>
<feature type="chain" id="PRO_5043620444" description="UPAR/Ly6 domain-containing protein" evidence="2">
    <location>
        <begin position="21"/>
        <end position="126"/>
    </location>
</feature>
<comment type="caution">
    <text evidence="4">The sequence shown here is derived from an EMBL/GenBank/DDBJ whole genome shotgun (WGS) entry which is preliminary data.</text>
</comment>
<protein>
    <recommendedName>
        <fullName evidence="3">UPAR/Ly6 domain-containing protein</fullName>
    </recommendedName>
</protein>
<evidence type="ECO:0000256" key="2">
    <source>
        <dbReference type="SAM" id="SignalP"/>
    </source>
</evidence>
<sequence>MTSAFKTLVILGAFLATGYGLTCRQCVIGLLNTCFFPSDTTCNNATQSCYYGDAQFNSTGAFKLHTRGCLDNDLCEKTLTGSLLGAGYTASFRCCTTDLCNSASSLHLSVVMGTVLTLLCTVWVSQ</sequence>
<organism evidence="4 5">
    <name type="scientific">Mugilogobius chulae</name>
    <name type="common">yellowstripe goby</name>
    <dbReference type="NCBI Taxonomy" id="88201"/>
    <lineage>
        <taxon>Eukaryota</taxon>
        <taxon>Metazoa</taxon>
        <taxon>Chordata</taxon>
        <taxon>Craniata</taxon>
        <taxon>Vertebrata</taxon>
        <taxon>Euteleostomi</taxon>
        <taxon>Actinopterygii</taxon>
        <taxon>Neopterygii</taxon>
        <taxon>Teleostei</taxon>
        <taxon>Neoteleostei</taxon>
        <taxon>Acanthomorphata</taxon>
        <taxon>Gobiaria</taxon>
        <taxon>Gobiiformes</taxon>
        <taxon>Gobioidei</taxon>
        <taxon>Gobiidae</taxon>
        <taxon>Gobionellinae</taxon>
        <taxon>Mugilogobius</taxon>
    </lineage>
</organism>
<evidence type="ECO:0000256" key="1">
    <source>
        <dbReference type="SAM" id="Phobius"/>
    </source>
</evidence>
<evidence type="ECO:0000259" key="3">
    <source>
        <dbReference type="Pfam" id="PF00021"/>
    </source>
</evidence>
<reference evidence="5" key="1">
    <citation type="submission" date="2024-04" db="EMBL/GenBank/DDBJ databases">
        <title>Salinicola lusitanus LLJ914,a marine bacterium isolated from the Okinawa Trough.</title>
        <authorList>
            <person name="Li J."/>
        </authorList>
    </citation>
    <scope>NUCLEOTIDE SEQUENCE [LARGE SCALE GENOMIC DNA]</scope>
</reference>
<keyword evidence="5" id="KW-1185">Reference proteome</keyword>
<keyword evidence="1" id="KW-1133">Transmembrane helix</keyword>
<dbReference type="InterPro" id="IPR016054">
    <property type="entry name" value="LY6_UPA_recep-like"/>
</dbReference>
<evidence type="ECO:0000313" key="4">
    <source>
        <dbReference type="EMBL" id="KAK7906997.1"/>
    </source>
</evidence>
<gene>
    <name evidence="4" type="ORF">WMY93_015609</name>
</gene>
<keyword evidence="1" id="KW-0472">Membrane</keyword>
<feature type="signal peptide" evidence="2">
    <location>
        <begin position="1"/>
        <end position="20"/>
    </location>
</feature>
<dbReference type="InterPro" id="IPR045860">
    <property type="entry name" value="Snake_toxin-like_sf"/>
</dbReference>
<dbReference type="AlphaFoldDB" id="A0AAW0NT72"/>
<evidence type="ECO:0000313" key="5">
    <source>
        <dbReference type="Proteomes" id="UP001460270"/>
    </source>
</evidence>
<dbReference type="SUPFAM" id="SSF57302">
    <property type="entry name" value="Snake toxin-like"/>
    <property type="match status" value="1"/>
</dbReference>